<dbReference type="GO" id="GO:0016020">
    <property type="term" value="C:membrane"/>
    <property type="evidence" value="ECO:0007669"/>
    <property type="project" value="InterPro"/>
</dbReference>
<dbReference type="OrthoDB" id="3216131at2"/>
<keyword evidence="1" id="KW-1133">Transmembrane helix</keyword>
<keyword evidence="1" id="KW-0812">Transmembrane</keyword>
<evidence type="ECO:0000313" key="2">
    <source>
        <dbReference type="EMBL" id="CCI83016.1"/>
    </source>
</evidence>
<name>I7JVK9_9CORY</name>
<reference evidence="2 5" key="1">
    <citation type="journal article" date="2012" name="J. Bacteriol.">
        <title>Draft Genome Sequence of Turicella otitidis ATCC 51513, Isolated from Middle Ear Fluid from a Child with Otitis Media.</title>
        <authorList>
            <person name="Brinkrolf K."/>
            <person name="Schneider J."/>
            <person name="Knecht M."/>
            <person name="Ruckert C."/>
            <person name="Tauch A."/>
        </authorList>
    </citation>
    <scope>NUCLEOTIDE SEQUENCE [LARGE SCALE GENOMIC DNA]</scope>
    <source>
        <strain evidence="2 5">ATCC 51513</strain>
    </source>
</reference>
<dbReference type="Proteomes" id="UP000006078">
    <property type="component" value="Unassembled WGS sequence"/>
</dbReference>
<organism evidence="2 5">
    <name type="scientific">Corynebacterium otitidis ATCC 51513</name>
    <dbReference type="NCBI Taxonomy" id="883169"/>
    <lineage>
        <taxon>Bacteria</taxon>
        <taxon>Bacillati</taxon>
        <taxon>Actinomycetota</taxon>
        <taxon>Actinomycetes</taxon>
        <taxon>Mycobacteriales</taxon>
        <taxon>Corynebacteriaceae</taxon>
        <taxon>Corynebacterium</taxon>
    </lineage>
</organism>
<feature type="transmembrane region" description="Helical" evidence="1">
    <location>
        <begin position="71"/>
        <end position="95"/>
    </location>
</feature>
<dbReference type="eggNOG" id="COG0762">
    <property type="taxonomic scope" value="Bacteria"/>
</dbReference>
<evidence type="ECO:0000313" key="4">
    <source>
        <dbReference type="Proteomes" id="UP000006078"/>
    </source>
</evidence>
<accession>I7JVK9</accession>
<comment type="caution">
    <text evidence="2">The sequence shown here is derived from an EMBL/GenBank/DDBJ whole genome shotgun (WGS) entry which is preliminary data.</text>
</comment>
<evidence type="ECO:0000313" key="3">
    <source>
        <dbReference type="EMBL" id="EJZ82847.1"/>
    </source>
</evidence>
<evidence type="ECO:0000313" key="5">
    <source>
        <dbReference type="Proteomes" id="UP000011016"/>
    </source>
</evidence>
<reference evidence="3 4" key="2">
    <citation type="submission" date="2012-08" db="EMBL/GenBank/DDBJ databases">
        <title>The Genome Sequence of Turicella otitidis ATCC 51513.</title>
        <authorList>
            <consortium name="The Broad Institute Genome Sequencing Platform"/>
            <person name="Earl A."/>
            <person name="Ward D."/>
            <person name="Feldgarden M."/>
            <person name="Gevers D."/>
            <person name="Huys G."/>
            <person name="Walker B."/>
            <person name="Young S.K."/>
            <person name="Zeng Q."/>
            <person name="Gargeya S."/>
            <person name="Fitzgerald M."/>
            <person name="Haas B."/>
            <person name="Abouelleil A."/>
            <person name="Alvarado L."/>
            <person name="Arachchi H.M."/>
            <person name="Berlin A.M."/>
            <person name="Chapman S.B."/>
            <person name="Goldberg J."/>
            <person name="Griggs A."/>
            <person name="Gujja S."/>
            <person name="Hansen M."/>
            <person name="Howarth C."/>
            <person name="Imamovic A."/>
            <person name="Larimer J."/>
            <person name="McCowen C."/>
            <person name="Montmayeur A."/>
            <person name="Murphy C."/>
            <person name="Neiman D."/>
            <person name="Pearson M."/>
            <person name="Priest M."/>
            <person name="Roberts A."/>
            <person name="Saif S."/>
            <person name="Shea T."/>
            <person name="Sisk P."/>
            <person name="Sykes S."/>
            <person name="Wortman J."/>
            <person name="Nusbaum C."/>
            <person name="Birren B."/>
        </authorList>
    </citation>
    <scope>NUCLEOTIDE SEQUENCE [LARGE SCALE GENOMIC DNA]</scope>
    <source>
        <strain evidence="3 4">ATCC 51513</strain>
    </source>
</reference>
<dbReference type="InterPro" id="IPR003425">
    <property type="entry name" value="CCB3/YggT"/>
</dbReference>
<evidence type="ECO:0000256" key="1">
    <source>
        <dbReference type="SAM" id="Phobius"/>
    </source>
</evidence>
<keyword evidence="1" id="KW-0472">Membrane</keyword>
<sequence length="96" mass="10856">MSVIGEVLLIVLRVYTLLLIARIIFEMIFSFGRNPRPPRWVIVIAEPIFVVTDPPVRLLRRVIPPLNLGNVALDLSVLVLFFILQVLTLIVTAILI</sequence>
<keyword evidence="4" id="KW-1185">Reference proteome</keyword>
<dbReference type="PATRIC" id="fig|883169.3.peg.233"/>
<dbReference type="AlphaFoldDB" id="I7JVK9"/>
<feature type="transmembrane region" description="Helical" evidence="1">
    <location>
        <begin position="7"/>
        <end position="28"/>
    </location>
</feature>
<dbReference type="Proteomes" id="UP000011016">
    <property type="component" value="Unassembled WGS sequence"/>
</dbReference>
<dbReference type="Pfam" id="PF02325">
    <property type="entry name" value="CCB3_YggT"/>
    <property type="match status" value="1"/>
</dbReference>
<dbReference type="EMBL" id="CAJZ01000036">
    <property type="protein sequence ID" value="CCI83016.1"/>
    <property type="molecule type" value="Genomic_DNA"/>
</dbReference>
<dbReference type="HOGENOM" id="CLU_136788_5_0_11"/>
<dbReference type="RefSeq" id="WP_004600139.1">
    <property type="nucleotide sequence ID" value="NZ_HF541865.1"/>
</dbReference>
<dbReference type="EMBL" id="AHAE01000016">
    <property type="protein sequence ID" value="EJZ82847.1"/>
    <property type="molecule type" value="Genomic_DNA"/>
</dbReference>
<gene>
    <name evidence="2" type="ORF">BN46_0268</name>
    <name evidence="3" type="ORF">HMPREF9719_00249</name>
</gene>
<proteinExistence type="predicted"/>
<dbReference type="STRING" id="29321.AAV33_05435"/>
<protein>
    <submittedName>
        <fullName evidence="2">YggT family protein</fullName>
    </submittedName>
</protein>